<dbReference type="EMBL" id="JBHSWN010000001">
    <property type="protein sequence ID" value="MFC6792171.1"/>
    <property type="molecule type" value="Genomic_DNA"/>
</dbReference>
<feature type="signal peptide" evidence="1">
    <location>
        <begin position="1"/>
        <end position="19"/>
    </location>
</feature>
<accession>A0ABW2BQ81</accession>
<sequence>MTFAIAFLLAAVTVLPLMAGARHDGSAATAHAVLTLADHDHAEDHQDADELVHHAQSHAQCVMPADARSPASAPSCTTQSFVVAHEAARAGGDAQGPYEPPRG</sequence>
<dbReference type="RefSeq" id="WP_378973797.1">
    <property type="nucleotide sequence ID" value="NZ_JBHSWN010000001.1"/>
</dbReference>
<evidence type="ECO:0000313" key="3">
    <source>
        <dbReference type="Proteomes" id="UP001596292"/>
    </source>
</evidence>
<dbReference type="Proteomes" id="UP001596292">
    <property type="component" value="Unassembled WGS sequence"/>
</dbReference>
<feature type="chain" id="PRO_5045418178" evidence="1">
    <location>
        <begin position="20"/>
        <end position="103"/>
    </location>
</feature>
<protein>
    <submittedName>
        <fullName evidence="2">Uncharacterized protein</fullName>
    </submittedName>
</protein>
<name>A0ABW2BQ81_9HYPH</name>
<keyword evidence="1" id="KW-0732">Signal</keyword>
<keyword evidence="3" id="KW-1185">Reference proteome</keyword>
<organism evidence="2 3">
    <name type="scientific">Methylobacterium komagatae</name>
    <dbReference type="NCBI Taxonomy" id="374425"/>
    <lineage>
        <taxon>Bacteria</taxon>
        <taxon>Pseudomonadati</taxon>
        <taxon>Pseudomonadota</taxon>
        <taxon>Alphaproteobacteria</taxon>
        <taxon>Hyphomicrobiales</taxon>
        <taxon>Methylobacteriaceae</taxon>
        <taxon>Methylobacterium</taxon>
    </lineage>
</organism>
<comment type="caution">
    <text evidence="2">The sequence shown here is derived from an EMBL/GenBank/DDBJ whole genome shotgun (WGS) entry which is preliminary data.</text>
</comment>
<reference evidence="3" key="1">
    <citation type="journal article" date="2019" name="Int. J. Syst. Evol. Microbiol.">
        <title>The Global Catalogue of Microorganisms (GCM) 10K type strain sequencing project: providing services to taxonomists for standard genome sequencing and annotation.</title>
        <authorList>
            <consortium name="The Broad Institute Genomics Platform"/>
            <consortium name="The Broad Institute Genome Sequencing Center for Infectious Disease"/>
            <person name="Wu L."/>
            <person name="Ma J."/>
        </authorList>
    </citation>
    <scope>NUCLEOTIDE SEQUENCE [LARGE SCALE GENOMIC DNA]</scope>
    <source>
        <strain evidence="3">CCUG 48316</strain>
    </source>
</reference>
<proteinExistence type="predicted"/>
<evidence type="ECO:0000313" key="2">
    <source>
        <dbReference type="EMBL" id="MFC6792171.1"/>
    </source>
</evidence>
<gene>
    <name evidence="2" type="ORF">ACFQE0_22875</name>
</gene>
<evidence type="ECO:0000256" key="1">
    <source>
        <dbReference type="SAM" id="SignalP"/>
    </source>
</evidence>